<evidence type="ECO:0000256" key="5">
    <source>
        <dbReference type="ARBA" id="ARBA00022723"/>
    </source>
</evidence>
<keyword evidence="15" id="KW-1185">Reference proteome</keyword>
<evidence type="ECO:0000256" key="6">
    <source>
        <dbReference type="ARBA" id="ARBA00023056"/>
    </source>
</evidence>
<evidence type="ECO:0000313" key="16">
    <source>
        <dbReference type="RefSeq" id="XP_047735911.1"/>
    </source>
</evidence>
<keyword evidence="3" id="KW-0963">Cytoplasm</keyword>
<dbReference type="OrthoDB" id="2014201at2759"/>
<dbReference type="EC" id="2.4.1.186" evidence="10"/>
<sequence>MTEAYVTLATTDGYGVGALVLGHSLLSHGTTRQLCILVTPGVSEQVRSALSQVYHNVVLVDVMDSGDSAHLALLERPELGITFTKLHCWTLTQYTKCVFLDADTLALQNTDELFTQPELSAACDVGWPDCFNSGMFVFVPSQETYEQLLDFAKTKGSFDGGDQGLLNSFFPNWHRLSFVYNMVATACYTYLPAFKEFGRNVKLVHFLGSTKPWHGESAAQPGSAYGSFVGAWWTIYRELVRPSMPQSEAKFDPTDAPPQQQEQFPAQLPDNSVDNSYTWPAPEQRSTSGGHLELVEHFSKLSTNENLVEGRQRWEAGRPEYMGRDSFDNIMAYIQSRINK</sequence>
<evidence type="ECO:0000256" key="9">
    <source>
        <dbReference type="ARBA" id="ARBA00038162"/>
    </source>
</evidence>
<feature type="compositionally biased region" description="Low complexity" evidence="14">
    <location>
        <begin position="257"/>
        <end position="269"/>
    </location>
</feature>
<keyword evidence="8" id="KW-0464">Manganese</keyword>
<comment type="similarity">
    <text evidence="9">Belongs to the glycosyltransferase 8 family. Glycogenin subfamily.</text>
</comment>
<comment type="catalytic activity">
    <reaction evidence="11">
        <text>[1,4-alpha-D-glucosyl](n)-L-tyrosyl-[glycogenin] + UDP-alpha-D-glucose = [1,4-alpha-D-glucosyl](n+1)-L-tyrosyl-[glycogenin] + UDP + H(+)</text>
        <dbReference type="Rhea" id="RHEA:56560"/>
        <dbReference type="Rhea" id="RHEA-COMP:14606"/>
        <dbReference type="Rhea" id="RHEA-COMP:14607"/>
        <dbReference type="ChEBI" id="CHEBI:15378"/>
        <dbReference type="ChEBI" id="CHEBI:58223"/>
        <dbReference type="ChEBI" id="CHEBI:58885"/>
        <dbReference type="ChEBI" id="CHEBI:140574"/>
        <dbReference type="EC" id="2.4.1.186"/>
    </reaction>
</comment>
<evidence type="ECO:0000256" key="14">
    <source>
        <dbReference type="SAM" id="MobiDB-lite"/>
    </source>
</evidence>
<evidence type="ECO:0000256" key="3">
    <source>
        <dbReference type="ARBA" id="ARBA00022490"/>
    </source>
</evidence>
<keyword evidence="7" id="KW-0325">Glycoprotein</keyword>
<dbReference type="Gene3D" id="3.90.550.10">
    <property type="entry name" value="Spore Coat Polysaccharide Biosynthesis Protein SpsA, Chain A"/>
    <property type="match status" value="1"/>
</dbReference>
<dbReference type="CDD" id="cd02537">
    <property type="entry name" value="GT8_Glycogenin"/>
    <property type="match status" value="1"/>
</dbReference>
<reference evidence="16" key="1">
    <citation type="submission" date="2025-08" db="UniProtKB">
        <authorList>
            <consortium name="RefSeq"/>
        </authorList>
    </citation>
    <scope>IDENTIFICATION</scope>
    <source>
        <tissue evidence="16">Whole organism</tissue>
    </source>
</reference>
<dbReference type="OMA" id="NFRTAPS"/>
<dbReference type="GO" id="GO:0005978">
    <property type="term" value="P:glycogen biosynthetic process"/>
    <property type="evidence" value="ECO:0007669"/>
    <property type="project" value="UniProtKB-KW"/>
</dbReference>
<dbReference type="AlphaFoldDB" id="A0A979FG67"/>
<dbReference type="InterPro" id="IPR050587">
    <property type="entry name" value="GNT1/Glycosyltrans_8"/>
</dbReference>
<evidence type="ECO:0000313" key="15">
    <source>
        <dbReference type="Proteomes" id="UP000694843"/>
    </source>
</evidence>
<name>A0A979FG67_HYAAZ</name>
<gene>
    <name evidence="16" type="primary">LOC108678095</name>
</gene>
<evidence type="ECO:0000256" key="1">
    <source>
        <dbReference type="ARBA" id="ARBA00001936"/>
    </source>
</evidence>
<dbReference type="InterPro" id="IPR002495">
    <property type="entry name" value="Glyco_trans_8"/>
</dbReference>
<dbReference type="CTD" id="37419"/>
<dbReference type="GO" id="GO:0008466">
    <property type="term" value="F:glycogenin glucosyltransferase activity"/>
    <property type="evidence" value="ECO:0007669"/>
    <property type="project" value="UniProtKB-EC"/>
</dbReference>
<comment type="cofactor">
    <cofactor evidence="1">
        <name>Mn(2+)</name>
        <dbReference type="ChEBI" id="CHEBI:29035"/>
    </cofactor>
</comment>
<dbReference type="FunFam" id="3.90.550.10:FF:000092">
    <property type="entry name" value="Glycogenin 2"/>
    <property type="match status" value="1"/>
</dbReference>
<dbReference type="Proteomes" id="UP000694843">
    <property type="component" value="Unplaced"/>
</dbReference>
<dbReference type="GeneID" id="108678095"/>
<evidence type="ECO:0000256" key="4">
    <source>
        <dbReference type="ARBA" id="ARBA00022679"/>
    </source>
</evidence>
<dbReference type="RefSeq" id="XP_047735911.1">
    <property type="nucleotide sequence ID" value="XM_047879955.1"/>
</dbReference>
<comment type="function">
    <text evidence="13">Self-glucosylating initiator of glycogen synthesis. It catalyzes the formation of a short alpha (1,4)-glucosyl chain covalently attached via a glucose 1-O-tyrosyl linkage to internal tyrosine residues and these chains act as primers for the elongation reaction catalyzed by glycogen synthase.</text>
</comment>
<organism evidence="15 16">
    <name type="scientific">Hyalella azteca</name>
    <name type="common">Amphipod</name>
    <dbReference type="NCBI Taxonomy" id="294128"/>
    <lineage>
        <taxon>Eukaryota</taxon>
        <taxon>Metazoa</taxon>
        <taxon>Ecdysozoa</taxon>
        <taxon>Arthropoda</taxon>
        <taxon>Crustacea</taxon>
        <taxon>Multicrustacea</taxon>
        <taxon>Malacostraca</taxon>
        <taxon>Eumalacostraca</taxon>
        <taxon>Peracarida</taxon>
        <taxon>Amphipoda</taxon>
        <taxon>Senticaudata</taxon>
        <taxon>Talitrida</taxon>
        <taxon>Talitroidea</taxon>
        <taxon>Hyalellidae</taxon>
        <taxon>Hyalella</taxon>
    </lineage>
</organism>
<keyword evidence="4" id="KW-0808">Transferase</keyword>
<protein>
    <recommendedName>
        <fullName evidence="10">glycogenin glucosyltransferase</fullName>
        <ecNumber evidence="10">2.4.1.186</ecNumber>
    </recommendedName>
</protein>
<dbReference type="GO" id="GO:0005737">
    <property type="term" value="C:cytoplasm"/>
    <property type="evidence" value="ECO:0007669"/>
    <property type="project" value="UniProtKB-SubCell"/>
</dbReference>
<keyword evidence="6" id="KW-0320">Glycogen biosynthesis</keyword>
<dbReference type="PANTHER" id="PTHR11183">
    <property type="entry name" value="GLYCOGENIN SUBFAMILY MEMBER"/>
    <property type="match status" value="1"/>
</dbReference>
<dbReference type="GO" id="GO:0046872">
    <property type="term" value="F:metal ion binding"/>
    <property type="evidence" value="ECO:0007669"/>
    <property type="project" value="UniProtKB-KW"/>
</dbReference>
<comment type="catalytic activity">
    <reaction evidence="12">
        <text>L-tyrosyl-[glycogenin] + UDP-alpha-D-glucose = alpha-D-glucosyl-L-tyrosyl-[glycogenin] + UDP + H(+)</text>
        <dbReference type="Rhea" id="RHEA:23360"/>
        <dbReference type="Rhea" id="RHEA-COMP:14604"/>
        <dbReference type="Rhea" id="RHEA-COMP:14605"/>
        <dbReference type="ChEBI" id="CHEBI:15378"/>
        <dbReference type="ChEBI" id="CHEBI:46858"/>
        <dbReference type="ChEBI" id="CHEBI:58223"/>
        <dbReference type="ChEBI" id="CHEBI:58885"/>
        <dbReference type="ChEBI" id="CHEBI:140573"/>
        <dbReference type="EC" id="2.4.1.186"/>
    </reaction>
</comment>
<dbReference type="Pfam" id="PF01501">
    <property type="entry name" value="Glyco_transf_8"/>
    <property type="match status" value="2"/>
</dbReference>
<evidence type="ECO:0000256" key="2">
    <source>
        <dbReference type="ARBA" id="ARBA00004496"/>
    </source>
</evidence>
<evidence type="ECO:0000256" key="13">
    <source>
        <dbReference type="ARBA" id="ARBA00057883"/>
    </source>
</evidence>
<evidence type="ECO:0000256" key="10">
    <source>
        <dbReference type="ARBA" id="ARBA00038934"/>
    </source>
</evidence>
<feature type="region of interest" description="Disordered" evidence="14">
    <location>
        <begin position="246"/>
        <end position="270"/>
    </location>
</feature>
<dbReference type="InterPro" id="IPR029044">
    <property type="entry name" value="Nucleotide-diphossugar_trans"/>
</dbReference>
<evidence type="ECO:0000256" key="8">
    <source>
        <dbReference type="ARBA" id="ARBA00023211"/>
    </source>
</evidence>
<dbReference type="SUPFAM" id="SSF53448">
    <property type="entry name" value="Nucleotide-diphospho-sugar transferases"/>
    <property type="match status" value="1"/>
</dbReference>
<evidence type="ECO:0000256" key="11">
    <source>
        <dbReference type="ARBA" id="ARBA00050886"/>
    </source>
</evidence>
<keyword evidence="5" id="KW-0479">Metal-binding</keyword>
<evidence type="ECO:0000256" key="12">
    <source>
        <dbReference type="ARBA" id="ARBA00052293"/>
    </source>
</evidence>
<accession>A0A979FG67</accession>
<comment type="subcellular location">
    <subcellularLocation>
        <location evidence="2">Cytoplasm</location>
    </subcellularLocation>
</comment>
<proteinExistence type="inferred from homology"/>
<evidence type="ECO:0000256" key="7">
    <source>
        <dbReference type="ARBA" id="ARBA00023180"/>
    </source>
</evidence>